<dbReference type="HAMAP" id="MF_00422">
    <property type="entry name" value="SecE"/>
    <property type="match status" value="1"/>
</dbReference>
<keyword evidence="4 9" id="KW-0812">Transmembrane</keyword>
<keyword evidence="3 9" id="KW-1003">Cell membrane</keyword>
<feature type="transmembrane region" description="Helical" evidence="9">
    <location>
        <begin position="33"/>
        <end position="57"/>
    </location>
</feature>
<gene>
    <name evidence="9 10" type="primary">secE</name>
    <name evidence="10" type="ORF">SZ25_00498</name>
</gene>
<evidence type="ECO:0000256" key="9">
    <source>
        <dbReference type="HAMAP-Rule" id="MF_00422"/>
    </source>
</evidence>
<dbReference type="PANTHER" id="PTHR33910:SF1">
    <property type="entry name" value="PROTEIN TRANSLOCASE SUBUNIT SECE"/>
    <property type="match status" value="1"/>
</dbReference>
<dbReference type="InterPro" id="IPR005807">
    <property type="entry name" value="SecE_bac"/>
</dbReference>
<dbReference type="EMBL" id="JYHA01000085">
    <property type="protein sequence ID" value="KKB96411.1"/>
    <property type="molecule type" value="Genomic_DNA"/>
</dbReference>
<evidence type="ECO:0000256" key="2">
    <source>
        <dbReference type="ARBA" id="ARBA00022448"/>
    </source>
</evidence>
<name>A0A0F5MNY8_9RICK</name>
<keyword evidence="2 9" id="KW-0813">Transport</keyword>
<dbReference type="Pfam" id="PF00584">
    <property type="entry name" value="SecE"/>
    <property type="match status" value="1"/>
</dbReference>
<dbReference type="GO" id="GO:0008320">
    <property type="term" value="F:protein transmembrane transporter activity"/>
    <property type="evidence" value="ECO:0007669"/>
    <property type="project" value="UniProtKB-UniRule"/>
</dbReference>
<comment type="subunit">
    <text evidence="9">Component of the Sec protein translocase complex. Heterotrimer consisting of SecY, SecE and SecG subunits. The heterotrimers can form oligomers, although 1 heterotrimer is thought to be able to translocate proteins. Interacts with the ribosome. Interacts with SecDF, and other proteins may be involved. Interacts with SecA.</text>
</comment>
<evidence type="ECO:0000256" key="5">
    <source>
        <dbReference type="ARBA" id="ARBA00022927"/>
    </source>
</evidence>
<comment type="function">
    <text evidence="9">Essential subunit of the Sec protein translocation channel SecYEG. Clamps together the 2 halves of SecY. May contact the channel plug during translocation.</text>
</comment>
<dbReference type="GO" id="GO:0009306">
    <property type="term" value="P:protein secretion"/>
    <property type="evidence" value="ECO:0007669"/>
    <property type="project" value="UniProtKB-UniRule"/>
</dbReference>
<evidence type="ECO:0000256" key="8">
    <source>
        <dbReference type="ARBA" id="ARBA00023136"/>
    </source>
</evidence>
<dbReference type="GO" id="GO:0006605">
    <property type="term" value="P:protein targeting"/>
    <property type="evidence" value="ECO:0007669"/>
    <property type="project" value="UniProtKB-UniRule"/>
</dbReference>
<dbReference type="InterPro" id="IPR038379">
    <property type="entry name" value="SecE_sf"/>
</dbReference>
<sequence>MNKSTVLTFIDQVKQEAAKVIWPTKKETVTSTIMVVVMVILSSLFFLLMDSIINYLVQIMLKVGI</sequence>
<keyword evidence="7 9" id="KW-0811">Translocation</keyword>
<reference evidence="10 11" key="1">
    <citation type="submission" date="2015-02" db="EMBL/GenBank/DDBJ databases">
        <title>Single cell genomics of a rare environmental alphaproteobacterium provides unique insights into Rickettsiaceae evolution.</title>
        <authorList>
            <person name="Martijn J."/>
            <person name="Schulz F."/>
            <person name="Zaremba-Niedzwiedzka K."/>
            <person name="Viklund J."/>
            <person name="Stepanauskas R."/>
            <person name="Andersson S.G.E."/>
            <person name="Horn M."/>
            <person name="Guy L."/>
            <person name="Ettema T.J.G."/>
        </authorList>
    </citation>
    <scope>NUCLEOTIDE SEQUENCE [LARGE SCALE GENOMIC DNA]</scope>
    <source>
        <strain evidence="10 11">SCGC AAA041-L04</strain>
    </source>
</reference>
<evidence type="ECO:0000256" key="7">
    <source>
        <dbReference type="ARBA" id="ARBA00023010"/>
    </source>
</evidence>
<dbReference type="PANTHER" id="PTHR33910">
    <property type="entry name" value="PROTEIN TRANSLOCASE SUBUNIT SECE"/>
    <property type="match status" value="1"/>
</dbReference>
<dbReference type="GO" id="GO:0043952">
    <property type="term" value="P:protein transport by the Sec complex"/>
    <property type="evidence" value="ECO:0007669"/>
    <property type="project" value="UniProtKB-UniRule"/>
</dbReference>
<evidence type="ECO:0000313" key="11">
    <source>
        <dbReference type="Proteomes" id="UP000033358"/>
    </source>
</evidence>
<organism evidence="10 11">
    <name type="scientific">Candidatus Arcanibacter lacustris</name>
    <dbReference type="NCBI Taxonomy" id="1607817"/>
    <lineage>
        <taxon>Bacteria</taxon>
        <taxon>Pseudomonadati</taxon>
        <taxon>Pseudomonadota</taxon>
        <taxon>Alphaproteobacteria</taxon>
        <taxon>Rickettsiales</taxon>
        <taxon>Candidatus Arcanibacter</taxon>
    </lineage>
</organism>
<keyword evidence="5 9" id="KW-0653">Protein transport</keyword>
<accession>A0A0F5MNY8</accession>
<evidence type="ECO:0000256" key="6">
    <source>
        <dbReference type="ARBA" id="ARBA00022989"/>
    </source>
</evidence>
<dbReference type="NCBIfam" id="TIGR00964">
    <property type="entry name" value="secE_bact"/>
    <property type="match status" value="1"/>
</dbReference>
<dbReference type="InterPro" id="IPR001901">
    <property type="entry name" value="Translocase_SecE/Sec61-g"/>
</dbReference>
<comment type="caution">
    <text evidence="10">The sequence shown here is derived from an EMBL/GenBank/DDBJ whole genome shotgun (WGS) entry which is preliminary data.</text>
</comment>
<keyword evidence="11" id="KW-1185">Reference proteome</keyword>
<comment type="subcellular location">
    <subcellularLocation>
        <location evidence="9">Cell membrane</location>
        <topology evidence="9">Single-pass membrane protein</topology>
    </subcellularLocation>
    <subcellularLocation>
        <location evidence="1">Membrane</location>
    </subcellularLocation>
</comment>
<evidence type="ECO:0000256" key="3">
    <source>
        <dbReference type="ARBA" id="ARBA00022475"/>
    </source>
</evidence>
<comment type="similarity">
    <text evidence="9">Belongs to the SecE/SEC61-gamma family.</text>
</comment>
<proteinExistence type="inferred from homology"/>
<evidence type="ECO:0000256" key="4">
    <source>
        <dbReference type="ARBA" id="ARBA00022692"/>
    </source>
</evidence>
<dbReference type="Gene3D" id="1.20.5.1030">
    <property type="entry name" value="Preprotein translocase secy subunit"/>
    <property type="match status" value="1"/>
</dbReference>
<evidence type="ECO:0000256" key="1">
    <source>
        <dbReference type="ARBA" id="ARBA00004370"/>
    </source>
</evidence>
<dbReference type="AlphaFoldDB" id="A0A0F5MNY8"/>
<keyword evidence="8 9" id="KW-0472">Membrane</keyword>
<evidence type="ECO:0000313" key="10">
    <source>
        <dbReference type="EMBL" id="KKB96411.1"/>
    </source>
</evidence>
<protein>
    <recommendedName>
        <fullName evidence="9">Protein translocase subunit SecE</fullName>
    </recommendedName>
</protein>
<dbReference type="Proteomes" id="UP000033358">
    <property type="component" value="Unassembled WGS sequence"/>
</dbReference>
<dbReference type="GO" id="GO:0005886">
    <property type="term" value="C:plasma membrane"/>
    <property type="evidence" value="ECO:0007669"/>
    <property type="project" value="UniProtKB-SubCell"/>
</dbReference>
<dbReference type="GO" id="GO:0065002">
    <property type="term" value="P:intracellular protein transmembrane transport"/>
    <property type="evidence" value="ECO:0007669"/>
    <property type="project" value="UniProtKB-UniRule"/>
</dbReference>
<keyword evidence="6 9" id="KW-1133">Transmembrane helix</keyword>